<dbReference type="GeneID" id="16797114"/>
<reference evidence="2" key="2">
    <citation type="submission" date="2013-03" db="EMBL/GenBank/DDBJ databases">
        <title>The Cellulophaga phages: a novel, diverse, and globally ubiquitous model system.</title>
        <authorList>
            <person name="Holmfeldt K."/>
            <person name="Solonenko N."/>
            <person name="Shah M."/>
            <person name="Corrier K."/>
            <person name="Riemann L."/>
            <person name="VerBerkmoes N.C."/>
            <person name="Sullivan M.B."/>
        </authorList>
    </citation>
    <scope>NUCLEOTIDE SEQUENCE [LARGE SCALE GENOMIC DNA]</scope>
</reference>
<evidence type="ECO:0000313" key="1">
    <source>
        <dbReference type="EMBL" id="AGO48489.1"/>
    </source>
</evidence>
<evidence type="ECO:0000313" key="2">
    <source>
        <dbReference type="Proteomes" id="UP000014712"/>
    </source>
</evidence>
<protein>
    <submittedName>
        <fullName evidence="1">Uncharacterized protein</fullName>
    </submittedName>
</protein>
<dbReference type="KEGG" id="vg:16797114"/>
<dbReference type="Proteomes" id="UP000014712">
    <property type="component" value="Segment"/>
</dbReference>
<dbReference type="RefSeq" id="YP_008240956.1">
    <property type="nucleotide sequence ID" value="NC_021790.1"/>
</dbReference>
<organism evidence="1 2">
    <name type="scientific">Cellulophaga phage phi18:1</name>
    <dbReference type="NCBI Taxonomy" id="1327982"/>
    <lineage>
        <taxon>Viruses</taxon>
        <taxon>Duplodnaviria</taxon>
        <taxon>Heunggongvirae</taxon>
        <taxon>Uroviricota</taxon>
        <taxon>Caudoviricetes</taxon>
        <taxon>Helsingorvirus</taxon>
        <taxon>Helsingorvirus Cba181</taxon>
    </lineage>
</organism>
<dbReference type="EMBL" id="KC821619">
    <property type="protein sequence ID" value="AGO48489.1"/>
    <property type="molecule type" value="Genomic_DNA"/>
</dbReference>
<keyword evidence="2" id="KW-1185">Reference proteome</keyword>
<accession>R9ZYQ5</accession>
<proteinExistence type="predicted"/>
<reference evidence="1 2" key="1">
    <citation type="journal article" date="2013" name="Proc. Natl. Acad. Sci. U.S.A.">
        <title>Twelve previously unknown phage genera are ubiquitous in global oceans.</title>
        <authorList>
            <person name="Holmfeldt K."/>
            <person name="Solonenko N."/>
            <person name="Shah M."/>
            <person name="Corrier K."/>
            <person name="Riemann L."/>
            <person name="Verberkmoes N.C."/>
            <person name="Sullivan M.B."/>
        </authorList>
    </citation>
    <scope>NUCLEOTIDE SEQUENCE [LARGE SCALE GENOMIC DNA]</scope>
    <source>
        <strain evidence="1">Phi18:1</strain>
    </source>
</reference>
<sequence length="101" mass="11785">MRKFTGLVAGAGNLNETLKEFAKRSIITIGLDKPHLVYKGKKVSMPSQFIKHNINEYRLILLKKSKLSANKRVFVKLNVESWLERNDINIKEFQDELRNRN</sequence>
<gene>
    <name evidence="1" type="ORF">Phi18:1_gp42</name>
</gene>
<name>R9ZYQ5_9CAUD</name>